<organism evidence="1 2">
    <name type="scientific">Streptomyces kronopolitis</name>
    <dbReference type="NCBI Taxonomy" id="1612435"/>
    <lineage>
        <taxon>Bacteria</taxon>
        <taxon>Bacillati</taxon>
        <taxon>Actinomycetota</taxon>
        <taxon>Actinomycetes</taxon>
        <taxon>Kitasatosporales</taxon>
        <taxon>Streptomycetaceae</taxon>
        <taxon>Streptomyces</taxon>
    </lineage>
</organism>
<reference evidence="2" key="1">
    <citation type="journal article" date="2019" name="Int. J. Syst. Evol. Microbiol.">
        <title>The Global Catalogue of Microorganisms (GCM) 10K type strain sequencing project: providing services to taxonomists for standard genome sequencing and annotation.</title>
        <authorList>
            <consortium name="The Broad Institute Genomics Platform"/>
            <consortium name="The Broad Institute Genome Sequencing Center for Infectious Disease"/>
            <person name="Wu L."/>
            <person name="Ma J."/>
        </authorList>
    </citation>
    <scope>NUCLEOTIDE SEQUENCE [LARGE SCALE GENOMIC DNA]</scope>
    <source>
        <strain evidence="2">CGMCC 4.7323</strain>
    </source>
</reference>
<sequence>MRIHTANYRTAPVVYHSPSADGYSMTEPKGTMSPPVHVTPSYNPNAAPAPGCDVCAALDKQRLEAREREDCASAAIAGVEIMNHPHTGRRRSS</sequence>
<evidence type="ECO:0000313" key="1">
    <source>
        <dbReference type="EMBL" id="GGN40143.1"/>
    </source>
</evidence>
<protein>
    <submittedName>
        <fullName evidence="1">Uncharacterized protein</fullName>
    </submittedName>
</protein>
<comment type="caution">
    <text evidence="1">The sequence shown here is derived from an EMBL/GenBank/DDBJ whole genome shotgun (WGS) entry which is preliminary data.</text>
</comment>
<evidence type="ECO:0000313" key="2">
    <source>
        <dbReference type="Proteomes" id="UP000600080"/>
    </source>
</evidence>
<proteinExistence type="predicted"/>
<keyword evidence="2" id="KW-1185">Reference proteome</keyword>
<dbReference type="EMBL" id="BMND01000005">
    <property type="protein sequence ID" value="GGN40143.1"/>
    <property type="molecule type" value="Genomic_DNA"/>
</dbReference>
<gene>
    <name evidence="1" type="ORF">GCM10012285_17880</name>
</gene>
<accession>A0ABQ2J8R8</accession>
<dbReference type="Proteomes" id="UP000600080">
    <property type="component" value="Unassembled WGS sequence"/>
</dbReference>
<name>A0ABQ2J8R8_9ACTN</name>